<dbReference type="KEGG" id="psoj:PHYSODRAFT_418523"/>
<protein>
    <submittedName>
        <fullName evidence="1">Uncharacterized protein</fullName>
    </submittedName>
</protein>
<proteinExistence type="predicted"/>
<feature type="non-terminal residue" evidence="1">
    <location>
        <position position="1"/>
    </location>
</feature>
<dbReference type="Proteomes" id="UP000002640">
    <property type="component" value="Unassembled WGS sequence"/>
</dbReference>
<reference evidence="1 2" key="1">
    <citation type="journal article" date="2006" name="Science">
        <title>Phytophthora genome sequences uncover evolutionary origins and mechanisms of pathogenesis.</title>
        <authorList>
            <person name="Tyler B.M."/>
            <person name="Tripathy S."/>
            <person name="Zhang X."/>
            <person name="Dehal P."/>
            <person name="Jiang R.H."/>
            <person name="Aerts A."/>
            <person name="Arredondo F.D."/>
            <person name="Baxter L."/>
            <person name="Bensasson D."/>
            <person name="Beynon J.L."/>
            <person name="Chapman J."/>
            <person name="Damasceno C.M."/>
            <person name="Dorrance A.E."/>
            <person name="Dou D."/>
            <person name="Dickerman A.W."/>
            <person name="Dubchak I.L."/>
            <person name="Garbelotto M."/>
            <person name="Gijzen M."/>
            <person name="Gordon S.G."/>
            <person name="Govers F."/>
            <person name="Grunwald N.J."/>
            <person name="Huang W."/>
            <person name="Ivors K.L."/>
            <person name="Jones R.W."/>
            <person name="Kamoun S."/>
            <person name="Krampis K."/>
            <person name="Lamour K.H."/>
            <person name="Lee M.K."/>
            <person name="McDonald W.H."/>
            <person name="Medina M."/>
            <person name="Meijer H.J."/>
            <person name="Nordberg E.K."/>
            <person name="Maclean D.J."/>
            <person name="Ospina-Giraldo M.D."/>
            <person name="Morris P.F."/>
            <person name="Phuntumart V."/>
            <person name="Putnam N.H."/>
            <person name="Rash S."/>
            <person name="Rose J.K."/>
            <person name="Sakihama Y."/>
            <person name="Salamov A.A."/>
            <person name="Savidor A."/>
            <person name="Scheuring C.F."/>
            <person name="Smith B.M."/>
            <person name="Sobral B.W."/>
            <person name="Terry A."/>
            <person name="Torto-Alalibo T.A."/>
            <person name="Win J."/>
            <person name="Xu Z."/>
            <person name="Zhang H."/>
            <person name="Grigoriev I.V."/>
            <person name="Rokhsar D.S."/>
            <person name="Boore J.L."/>
        </authorList>
    </citation>
    <scope>NUCLEOTIDE SEQUENCE [LARGE SCALE GENOMIC DNA]</scope>
    <source>
        <strain evidence="1 2">P6497</strain>
    </source>
</reference>
<name>G4Z3B5_PHYSP</name>
<keyword evidence="2" id="KW-1185">Reference proteome</keyword>
<evidence type="ECO:0000313" key="2">
    <source>
        <dbReference type="Proteomes" id="UP000002640"/>
    </source>
</evidence>
<dbReference type="GeneID" id="20652028"/>
<accession>G4Z3B5</accession>
<organism evidence="1 2">
    <name type="scientific">Phytophthora sojae (strain P6497)</name>
    <name type="common">Soybean stem and root rot agent</name>
    <name type="synonym">Phytophthora megasperma f. sp. glycines</name>
    <dbReference type="NCBI Taxonomy" id="1094619"/>
    <lineage>
        <taxon>Eukaryota</taxon>
        <taxon>Sar</taxon>
        <taxon>Stramenopiles</taxon>
        <taxon>Oomycota</taxon>
        <taxon>Peronosporomycetes</taxon>
        <taxon>Peronosporales</taxon>
        <taxon>Peronosporaceae</taxon>
        <taxon>Phytophthora</taxon>
    </lineage>
</organism>
<sequence length="62" mass="6677">SDQGAAIPGEAKDLQLFLAKQDGGAWMNLHAAEAVRLDDDGNLRGFEPMNPDLRLNSGKHFG</sequence>
<dbReference type="EMBL" id="JH159153">
    <property type="protein sequence ID" value="EGZ21478.1"/>
    <property type="molecule type" value="Genomic_DNA"/>
</dbReference>
<dbReference type="AlphaFoldDB" id="G4Z3B5"/>
<dbReference type="InParanoid" id="G4Z3B5"/>
<gene>
    <name evidence="1" type="ORF">PHYSODRAFT_418523</name>
</gene>
<feature type="non-terminal residue" evidence="1">
    <location>
        <position position="62"/>
    </location>
</feature>
<dbReference type="RefSeq" id="XP_009524195.1">
    <property type="nucleotide sequence ID" value="XM_009525900.1"/>
</dbReference>
<evidence type="ECO:0000313" key="1">
    <source>
        <dbReference type="EMBL" id="EGZ21478.1"/>
    </source>
</evidence>